<sequence length="63" mass="7124">MDLGSDPGFVFPTRVQRASKWKLPDLVGSLLQLNLDTQSYPVKSAFCSSSSQPSEERLHYNFF</sequence>
<evidence type="ECO:0000313" key="2">
    <source>
        <dbReference type="Proteomes" id="UP000015102"/>
    </source>
</evidence>
<dbReference type="EnsemblMetazoa" id="MESCA007905-RA">
    <property type="protein sequence ID" value="MESCA007905-PA"/>
    <property type="gene ID" value="MESCA007905"/>
</dbReference>
<dbReference type="Proteomes" id="UP000015102">
    <property type="component" value="Unassembled WGS sequence"/>
</dbReference>
<name>T1GVT8_MEGSC</name>
<protein>
    <submittedName>
        <fullName evidence="1">Uncharacterized protein</fullName>
    </submittedName>
</protein>
<reference evidence="2" key="1">
    <citation type="submission" date="2013-02" db="EMBL/GenBank/DDBJ databases">
        <authorList>
            <person name="Hughes D."/>
        </authorList>
    </citation>
    <scope>NUCLEOTIDE SEQUENCE</scope>
    <source>
        <strain>Durham</strain>
        <strain evidence="2">NC isolate 2 -- Noor lab</strain>
    </source>
</reference>
<dbReference type="AlphaFoldDB" id="T1GVT8"/>
<evidence type="ECO:0000313" key="1">
    <source>
        <dbReference type="EnsemblMetazoa" id="MESCA007905-PA"/>
    </source>
</evidence>
<keyword evidence="2" id="KW-1185">Reference proteome</keyword>
<dbReference type="EMBL" id="CAQQ02197225">
    <property type="status" value="NOT_ANNOTATED_CDS"/>
    <property type="molecule type" value="Genomic_DNA"/>
</dbReference>
<proteinExistence type="predicted"/>
<reference evidence="1" key="2">
    <citation type="submission" date="2015-06" db="UniProtKB">
        <authorList>
            <consortium name="EnsemblMetazoa"/>
        </authorList>
    </citation>
    <scope>IDENTIFICATION</scope>
</reference>
<accession>T1GVT8</accession>
<organism evidence="1 2">
    <name type="scientific">Megaselia scalaris</name>
    <name type="common">Humpbacked fly</name>
    <name type="synonym">Phora scalaris</name>
    <dbReference type="NCBI Taxonomy" id="36166"/>
    <lineage>
        <taxon>Eukaryota</taxon>
        <taxon>Metazoa</taxon>
        <taxon>Ecdysozoa</taxon>
        <taxon>Arthropoda</taxon>
        <taxon>Hexapoda</taxon>
        <taxon>Insecta</taxon>
        <taxon>Pterygota</taxon>
        <taxon>Neoptera</taxon>
        <taxon>Endopterygota</taxon>
        <taxon>Diptera</taxon>
        <taxon>Brachycera</taxon>
        <taxon>Muscomorpha</taxon>
        <taxon>Platypezoidea</taxon>
        <taxon>Phoridae</taxon>
        <taxon>Megaseliini</taxon>
        <taxon>Megaselia</taxon>
    </lineage>
</organism>
<dbReference type="HOGENOM" id="CLU_2888354_0_0_1"/>